<proteinExistence type="predicted"/>
<evidence type="ECO:0000313" key="1">
    <source>
        <dbReference type="EMBL" id="UWZ77979.1"/>
    </source>
</evidence>
<protein>
    <submittedName>
        <fullName evidence="1">Slp family lipoprotein</fullName>
    </submittedName>
</protein>
<dbReference type="InterPro" id="IPR004658">
    <property type="entry name" value="OMP_Slp"/>
</dbReference>
<keyword evidence="2" id="KW-1185">Reference proteome</keyword>
<dbReference type="Pfam" id="PF03843">
    <property type="entry name" value="Slp"/>
    <property type="match status" value="1"/>
</dbReference>
<gene>
    <name evidence="1" type="ORF">L9S41_09725</name>
</gene>
<dbReference type="EMBL" id="CP092109">
    <property type="protein sequence ID" value="UWZ77979.1"/>
    <property type="molecule type" value="Genomic_DNA"/>
</dbReference>
<name>A0ABY5ZGI2_9BACT</name>
<reference evidence="1" key="1">
    <citation type="journal article" date="2022" name="Environ. Microbiol.">
        <title>Geoalkalibacter halelectricus SAP #1 sp. nov. possessing extracellular electron transfer and mineral#reducing capabilities from a haloalkaline environment.</title>
        <authorList>
            <person name="Yadav S."/>
            <person name="Singh R."/>
            <person name="Sundharam S.S."/>
            <person name="Chaudhary S."/>
            <person name="Krishnamurthi S."/>
            <person name="Patil S.A."/>
        </authorList>
    </citation>
    <scope>NUCLEOTIDE SEQUENCE</scope>
    <source>
        <strain evidence="1">SAP-1</strain>
    </source>
</reference>
<organism evidence="1 2">
    <name type="scientific">Geoalkalibacter halelectricus</name>
    <dbReference type="NCBI Taxonomy" id="2847045"/>
    <lineage>
        <taxon>Bacteria</taxon>
        <taxon>Pseudomonadati</taxon>
        <taxon>Thermodesulfobacteriota</taxon>
        <taxon>Desulfuromonadia</taxon>
        <taxon>Desulfuromonadales</taxon>
        <taxon>Geoalkalibacteraceae</taxon>
        <taxon>Geoalkalibacter</taxon>
    </lineage>
</organism>
<keyword evidence="1" id="KW-0449">Lipoprotein</keyword>
<dbReference type="RefSeq" id="WP_260746328.1">
    <property type="nucleotide sequence ID" value="NZ_CP092109.1"/>
</dbReference>
<evidence type="ECO:0000313" key="2">
    <source>
        <dbReference type="Proteomes" id="UP001060414"/>
    </source>
</evidence>
<sequence length="182" mass="20624">MLALTMKSVLSLLVALLLLGASRPISLPLYQQIDHGLTLAQIQQHPELYVGRLVLVGGKIHAVRFREDTGHDLRIMPYLLHGMDRPVVPEPNGRAFHARLETAAIHELLTPGRLVTLAGEVLGVIEPASPEGPEVLLAVREIHPWLTREELRSRQRPYYPYWRDPWCPYPGSLGYPYPYPCW</sequence>
<accession>A0ABY5ZGI2</accession>
<dbReference type="Proteomes" id="UP001060414">
    <property type="component" value="Chromosome"/>
</dbReference>